<sequence length="129" mass="15511">MNTGHLIMYVRYYLCRKKIYIFFRKFDKFELFPRSTRMAKFCLITNYKGYYIVEKEKIFRFNEEKQLVSICNDNDYDEHNGSLFIRNVGIPLKEMTIIDTDDNVNELKGRHKTKKIRTLKLSAYSPAIT</sequence>
<reference evidence="1 2" key="1">
    <citation type="journal article" date="2021" name="J. Hered.">
        <title>A chromosome-level genome assembly of the parasitoid wasp, Cotesia glomerata (Hymenoptera: Braconidae).</title>
        <authorList>
            <person name="Pinto B.J."/>
            <person name="Weis J.J."/>
            <person name="Gamble T."/>
            <person name="Ode P.J."/>
            <person name="Paul R."/>
            <person name="Zaspel J.M."/>
        </authorList>
    </citation>
    <scope>NUCLEOTIDE SEQUENCE [LARGE SCALE GENOMIC DNA]</scope>
    <source>
        <strain evidence="1">CgM1</strain>
    </source>
</reference>
<gene>
    <name evidence="1" type="ORF">KQX54_018937</name>
</gene>
<dbReference type="AlphaFoldDB" id="A0AAV7IF64"/>
<comment type="caution">
    <text evidence="1">The sequence shown here is derived from an EMBL/GenBank/DDBJ whole genome shotgun (WGS) entry which is preliminary data.</text>
</comment>
<evidence type="ECO:0000313" key="2">
    <source>
        <dbReference type="Proteomes" id="UP000826195"/>
    </source>
</evidence>
<accession>A0AAV7IF64</accession>
<keyword evidence="2" id="KW-1185">Reference proteome</keyword>
<evidence type="ECO:0000313" key="1">
    <source>
        <dbReference type="EMBL" id="KAH0550361.1"/>
    </source>
</evidence>
<name>A0AAV7IF64_COTGL</name>
<dbReference type="EMBL" id="JAHXZJ010001864">
    <property type="protein sequence ID" value="KAH0550361.1"/>
    <property type="molecule type" value="Genomic_DNA"/>
</dbReference>
<organism evidence="1 2">
    <name type="scientific">Cotesia glomerata</name>
    <name type="common">Lepidopteran parasitic wasp</name>
    <name type="synonym">Apanteles glomeratus</name>
    <dbReference type="NCBI Taxonomy" id="32391"/>
    <lineage>
        <taxon>Eukaryota</taxon>
        <taxon>Metazoa</taxon>
        <taxon>Ecdysozoa</taxon>
        <taxon>Arthropoda</taxon>
        <taxon>Hexapoda</taxon>
        <taxon>Insecta</taxon>
        <taxon>Pterygota</taxon>
        <taxon>Neoptera</taxon>
        <taxon>Endopterygota</taxon>
        <taxon>Hymenoptera</taxon>
        <taxon>Apocrita</taxon>
        <taxon>Ichneumonoidea</taxon>
        <taxon>Braconidae</taxon>
        <taxon>Microgastrinae</taxon>
        <taxon>Cotesia</taxon>
    </lineage>
</organism>
<protein>
    <submittedName>
        <fullName evidence="1">Uncharacterized protein</fullName>
    </submittedName>
</protein>
<dbReference type="Proteomes" id="UP000826195">
    <property type="component" value="Unassembled WGS sequence"/>
</dbReference>
<proteinExistence type="predicted"/>